<evidence type="ECO:0000256" key="8">
    <source>
        <dbReference type="ARBA" id="ARBA00023267"/>
    </source>
</evidence>
<protein>
    <recommendedName>
        <fullName evidence="3 9">Biotin carboxyl carrier protein of acetyl-CoA carboxylase</fullName>
    </recommendedName>
</protein>
<dbReference type="SUPFAM" id="SSF51230">
    <property type="entry name" value="Single hybrid motif"/>
    <property type="match status" value="1"/>
</dbReference>
<gene>
    <name evidence="11" type="primary">accB</name>
    <name evidence="11" type="ORF">LJ725_03130</name>
</gene>
<dbReference type="InterPro" id="IPR001249">
    <property type="entry name" value="AcCoA_biotinCC"/>
</dbReference>
<dbReference type="CDD" id="cd06850">
    <property type="entry name" value="biotinyl_domain"/>
    <property type="match status" value="1"/>
</dbReference>
<keyword evidence="12" id="KW-1185">Reference proteome</keyword>
<dbReference type="Proteomes" id="UP001198862">
    <property type="component" value="Unassembled WGS sequence"/>
</dbReference>
<keyword evidence="6 9" id="KW-0443">Lipid metabolism</keyword>
<name>A0ABS8KPD7_9HYPH</name>
<evidence type="ECO:0000256" key="4">
    <source>
        <dbReference type="ARBA" id="ARBA00022516"/>
    </source>
</evidence>
<dbReference type="PANTHER" id="PTHR45266:SF3">
    <property type="entry name" value="OXALOACETATE DECARBOXYLASE ALPHA CHAIN"/>
    <property type="match status" value="1"/>
</dbReference>
<dbReference type="PANTHER" id="PTHR45266">
    <property type="entry name" value="OXALOACETATE DECARBOXYLASE ALPHA CHAIN"/>
    <property type="match status" value="1"/>
</dbReference>
<evidence type="ECO:0000256" key="5">
    <source>
        <dbReference type="ARBA" id="ARBA00022832"/>
    </source>
</evidence>
<evidence type="ECO:0000259" key="10">
    <source>
        <dbReference type="PROSITE" id="PS50968"/>
    </source>
</evidence>
<organism evidence="11 12">
    <name type="scientific">Reyranella aquatilis</name>
    <dbReference type="NCBI Taxonomy" id="2035356"/>
    <lineage>
        <taxon>Bacteria</taxon>
        <taxon>Pseudomonadati</taxon>
        <taxon>Pseudomonadota</taxon>
        <taxon>Alphaproteobacteria</taxon>
        <taxon>Hyphomicrobiales</taxon>
        <taxon>Reyranellaceae</taxon>
        <taxon>Reyranella</taxon>
    </lineage>
</organism>
<dbReference type="PROSITE" id="PS00188">
    <property type="entry name" value="BIOTIN"/>
    <property type="match status" value="1"/>
</dbReference>
<evidence type="ECO:0000256" key="1">
    <source>
        <dbReference type="ARBA" id="ARBA00003761"/>
    </source>
</evidence>
<dbReference type="Pfam" id="PF00364">
    <property type="entry name" value="Biotin_lipoyl"/>
    <property type="match status" value="1"/>
</dbReference>
<evidence type="ECO:0000313" key="11">
    <source>
        <dbReference type="EMBL" id="MCC8427943.1"/>
    </source>
</evidence>
<dbReference type="PROSITE" id="PS50968">
    <property type="entry name" value="BIOTINYL_LIPOYL"/>
    <property type="match status" value="1"/>
</dbReference>
<comment type="function">
    <text evidence="1 9">This protein is a component of the acetyl coenzyme A carboxylase complex; first, biotin carboxylase catalyzes the carboxylation of the carrier protein and then the transcarboxylase transfers the carboxyl group to form malonyl-CoA.</text>
</comment>
<dbReference type="EMBL" id="JAJISD010000001">
    <property type="protein sequence ID" value="MCC8427943.1"/>
    <property type="molecule type" value="Genomic_DNA"/>
</dbReference>
<evidence type="ECO:0000256" key="2">
    <source>
        <dbReference type="ARBA" id="ARBA00005194"/>
    </source>
</evidence>
<evidence type="ECO:0000256" key="6">
    <source>
        <dbReference type="ARBA" id="ARBA00023098"/>
    </source>
</evidence>
<keyword evidence="8 9" id="KW-0092">Biotin</keyword>
<keyword evidence="7 9" id="KW-0275">Fatty acid biosynthesis</keyword>
<keyword evidence="5 9" id="KW-0276">Fatty acid metabolism</keyword>
<dbReference type="RefSeq" id="WP_230549151.1">
    <property type="nucleotide sequence ID" value="NZ_JAJISD010000001.1"/>
</dbReference>
<accession>A0ABS8KPD7</accession>
<evidence type="ECO:0000313" key="12">
    <source>
        <dbReference type="Proteomes" id="UP001198862"/>
    </source>
</evidence>
<dbReference type="InterPro" id="IPR001882">
    <property type="entry name" value="Biotin_BS"/>
</dbReference>
<evidence type="ECO:0000256" key="7">
    <source>
        <dbReference type="ARBA" id="ARBA00023160"/>
    </source>
</evidence>
<dbReference type="Gene3D" id="2.40.50.100">
    <property type="match status" value="1"/>
</dbReference>
<dbReference type="GO" id="GO:0003989">
    <property type="term" value="F:acetyl-CoA carboxylase activity"/>
    <property type="evidence" value="ECO:0007669"/>
    <property type="project" value="UniProtKB-EC"/>
</dbReference>
<sequence>MAKFELDTEFVRKLAAILEETKLGEIELADGERRIRVARPTAPVAPAAPLVMAAAPAPAAAQAAQAPSAVPAAASGDPSKHPGAVKSPMVGTAYLAPEPGKPNFVSVGDKVAAGQTLLIIEAMKTFNPIKAPKAGTVMQVLIENARPVEFGEPLMIVE</sequence>
<reference evidence="11 12" key="1">
    <citation type="submission" date="2021-11" db="EMBL/GenBank/DDBJ databases">
        <authorList>
            <person name="Lee D.-H."/>
            <person name="Kim S.-B."/>
        </authorList>
    </citation>
    <scope>NUCLEOTIDE SEQUENCE [LARGE SCALE GENOMIC DNA]</scope>
    <source>
        <strain evidence="11 12">KCTC 52223</strain>
    </source>
</reference>
<dbReference type="InterPro" id="IPR000089">
    <property type="entry name" value="Biotin_lipoyl"/>
</dbReference>
<comment type="caution">
    <text evidence="11">The sequence shown here is derived from an EMBL/GenBank/DDBJ whole genome shotgun (WGS) entry which is preliminary data.</text>
</comment>
<comment type="pathway">
    <text evidence="2 9">Lipid metabolism; fatty acid biosynthesis.</text>
</comment>
<evidence type="ECO:0000256" key="3">
    <source>
        <dbReference type="ARBA" id="ARBA00017562"/>
    </source>
</evidence>
<dbReference type="InterPro" id="IPR050709">
    <property type="entry name" value="Biotin_Carboxyl_Carrier/Decarb"/>
</dbReference>
<evidence type="ECO:0000256" key="9">
    <source>
        <dbReference type="RuleBase" id="RU364072"/>
    </source>
</evidence>
<dbReference type="PRINTS" id="PR01071">
    <property type="entry name" value="ACOABIOTINCC"/>
</dbReference>
<proteinExistence type="predicted"/>
<feature type="domain" description="Lipoyl-binding" evidence="10">
    <location>
        <begin position="82"/>
        <end position="158"/>
    </location>
</feature>
<keyword evidence="11" id="KW-0436">Ligase</keyword>
<dbReference type="NCBIfam" id="TIGR00531">
    <property type="entry name" value="BCCP"/>
    <property type="match status" value="1"/>
</dbReference>
<dbReference type="InterPro" id="IPR011053">
    <property type="entry name" value="Single_hybrid_motif"/>
</dbReference>
<keyword evidence="4 9" id="KW-0444">Lipid biosynthesis</keyword>